<proteinExistence type="predicted"/>
<feature type="compositionally biased region" description="Low complexity" evidence="1">
    <location>
        <begin position="62"/>
        <end position="74"/>
    </location>
</feature>
<feature type="compositionally biased region" description="Basic residues" evidence="1">
    <location>
        <begin position="37"/>
        <end position="49"/>
    </location>
</feature>
<dbReference type="EMBL" id="CADCTL010000031">
    <property type="protein sequence ID" value="CAA9217116.1"/>
    <property type="molecule type" value="Genomic_DNA"/>
</dbReference>
<protein>
    <submittedName>
        <fullName evidence="2">tRNA threonylcarbamoyladenosine biosynthesis protein TsaE</fullName>
    </submittedName>
</protein>
<accession>A0A6J4HBU7</accession>
<feature type="compositionally biased region" description="Gly residues" evidence="1">
    <location>
        <begin position="101"/>
        <end position="111"/>
    </location>
</feature>
<name>A0A6J4HBU7_9PROT</name>
<feature type="non-terminal residue" evidence="2">
    <location>
        <position position="1"/>
    </location>
</feature>
<feature type="region of interest" description="Disordered" evidence="1">
    <location>
        <begin position="1"/>
        <end position="111"/>
    </location>
</feature>
<evidence type="ECO:0000256" key="1">
    <source>
        <dbReference type="SAM" id="MobiDB-lite"/>
    </source>
</evidence>
<organism evidence="2">
    <name type="scientific">uncultured Acetobacteraceae bacterium</name>
    <dbReference type="NCBI Taxonomy" id="169975"/>
    <lineage>
        <taxon>Bacteria</taxon>
        <taxon>Pseudomonadati</taxon>
        <taxon>Pseudomonadota</taxon>
        <taxon>Alphaproteobacteria</taxon>
        <taxon>Acetobacterales</taxon>
        <taxon>Acetobacteraceae</taxon>
        <taxon>environmental samples</taxon>
    </lineage>
</organism>
<feature type="compositionally biased region" description="Low complexity" evidence="1">
    <location>
        <begin position="20"/>
        <end position="36"/>
    </location>
</feature>
<dbReference type="AlphaFoldDB" id="A0A6J4HBU7"/>
<evidence type="ECO:0000313" key="2">
    <source>
        <dbReference type="EMBL" id="CAA9217116.1"/>
    </source>
</evidence>
<reference evidence="2" key="1">
    <citation type="submission" date="2020-02" db="EMBL/GenBank/DDBJ databases">
        <authorList>
            <person name="Meier V. D."/>
        </authorList>
    </citation>
    <scope>NUCLEOTIDE SEQUENCE</scope>
    <source>
        <strain evidence="2">AVDCRST_MAG04</strain>
    </source>
</reference>
<feature type="non-terminal residue" evidence="2">
    <location>
        <position position="111"/>
    </location>
</feature>
<sequence length="111" mass="11725">GGRPDHLAPGQPRRHRAPRRAPGLGPPAGRRAAAGRAARRRQERARPRRAAPLGGRPGAGGALALLHPGAVLRPAGRRRGAPLRPVPPVWPRRPRRTRLGRGAGGHRPGGM</sequence>
<gene>
    <name evidence="2" type="ORF">AVDCRST_MAG04-409</name>
</gene>